<proteinExistence type="predicted"/>
<dbReference type="Proteomes" id="UP000031982">
    <property type="component" value="Unassembled WGS sequence"/>
</dbReference>
<keyword evidence="2" id="KW-1185">Reference proteome</keyword>
<reference evidence="1 2" key="1">
    <citation type="submission" date="2015-01" db="EMBL/GenBank/DDBJ databases">
        <title>Genome Assembly of Bacillus badius MTCC 1458.</title>
        <authorList>
            <person name="Verma A."/>
            <person name="Khatri I."/>
            <person name="Mual P."/>
            <person name="Subramanian S."/>
            <person name="Krishnamurthi S."/>
        </authorList>
    </citation>
    <scope>NUCLEOTIDE SEQUENCE [LARGE SCALE GENOMIC DNA]</scope>
    <source>
        <strain evidence="1 2">MTCC 1458</strain>
    </source>
</reference>
<organism evidence="1 2">
    <name type="scientific">Bacillus badius</name>
    <dbReference type="NCBI Taxonomy" id="1455"/>
    <lineage>
        <taxon>Bacteria</taxon>
        <taxon>Bacillati</taxon>
        <taxon>Bacillota</taxon>
        <taxon>Bacilli</taxon>
        <taxon>Bacillales</taxon>
        <taxon>Bacillaceae</taxon>
        <taxon>Pseudobacillus</taxon>
    </lineage>
</organism>
<evidence type="ECO:0000313" key="1">
    <source>
        <dbReference type="EMBL" id="KIL79933.1"/>
    </source>
</evidence>
<gene>
    <name evidence="1" type="ORF">SD77_2387</name>
</gene>
<name>A0ABR5AYX5_BACBA</name>
<comment type="caution">
    <text evidence="1">The sequence shown here is derived from an EMBL/GenBank/DDBJ whole genome shotgun (WGS) entry which is preliminary data.</text>
</comment>
<sequence>MLFTNIFRFFLKSFAIFGKIQKRLEYFQPPPYFFIGAFIACPG</sequence>
<dbReference type="EMBL" id="JXLP01000002">
    <property type="protein sequence ID" value="KIL79933.1"/>
    <property type="molecule type" value="Genomic_DNA"/>
</dbReference>
<accession>A0ABR5AYX5</accession>
<evidence type="ECO:0000313" key="2">
    <source>
        <dbReference type="Proteomes" id="UP000031982"/>
    </source>
</evidence>
<protein>
    <submittedName>
        <fullName evidence="1">Uncharacterized protein</fullName>
    </submittedName>
</protein>